<keyword evidence="1" id="KW-0808">Transferase</keyword>
<dbReference type="Gene3D" id="3.10.10.10">
    <property type="entry name" value="HIV Type 1 Reverse Transcriptase, subunit A, domain 1"/>
    <property type="match status" value="1"/>
</dbReference>
<dbReference type="InterPro" id="IPR043502">
    <property type="entry name" value="DNA/RNA_pol_sf"/>
</dbReference>
<gene>
    <name evidence="7" type="ORF">V565_305710</name>
</gene>
<dbReference type="InterPro" id="IPR041588">
    <property type="entry name" value="Integrase_H2C2"/>
</dbReference>
<evidence type="ECO:0000256" key="5">
    <source>
        <dbReference type="ARBA" id="ARBA00023268"/>
    </source>
</evidence>
<dbReference type="AlphaFoldDB" id="A0A074REH2"/>
<dbReference type="Gene3D" id="3.10.20.370">
    <property type="match status" value="1"/>
</dbReference>
<evidence type="ECO:0000259" key="6">
    <source>
        <dbReference type="PROSITE" id="PS50878"/>
    </source>
</evidence>
<comment type="caution">
    <text evidence="7">The sequence shown here is derived from an EMBL/GenBank/DDBJ whole genome shotgun (WGS) entry which is preliminary data.</text>
</comment>
<organism evidence="7 8">
    <name type="scientific">Rhizoctonia solani 123E</name>
    <dbReference type="NCBI Taxonomy" id="1423351"/>
    <lineage>
        <taxon>Eukaryota</taxon>
        <taxon>Fungi</taxon>
        <taxon>Dikarya</taxon>
        <taxon>Basidiomycota</taxon>
        <taxon>Agaricomycotina</taxon>
        <taxon>Agaricomycetes</taxon>
        <taxon>Cantharellales</taxon>
        <taxon>Ceratobasidiaceae</taxon>
        <taxon>Rhizoctonia</taxon>
    </lineage>
</organism>
<dbReference type="PANTHER" id="PTHR37984">
    <property type="entry name" value="PROTEIN CBG26694"/>
    <property type="match status" value="1"/>
</dbReference>
<keyword evidence="3" id="KW-0540">Nuclease</keyword>
<proteinExistence type="predicted"/>
<evidence type="ECO:0000256" key="4">
    <source>
        <dbReference type="ARBA" id="ARBA00022759"/>
    </source>
</evidence>
<dbReference type="PANTHER" id="PTHR37984:SF5">
    <property type="entry name" value="PROTEIN NYNRIN-LIKE"/>
    <property type="match status" value="1"/>
</dbReference>
<evidence type="ECO:0000256" key="3">
    <source>
        <dbReference type="ARBA" id="ARBA00022722"/>
    </source>
</evidence>
<dbReference type="InterPro" id="IPR050951">
    <property type="entry name" value="Retrovirus_Pol_polyprotein"/>
</dbReference>
<dbReference type="InterPro" id="IPR043128">
    <property type="entry name" value="Rev_trsase/Diguanyl_cyclase"/>
</dbReference>
<accession>A0A074REH2</accession>
<dbReference type="HOGENOM" id="CLU_000384_33_2_1"/>
<dbReference type="InterPro" id="IPR041577">
    <property type="entry name" value="RT_RNaseH_2"/>
</dbReference>
<dbReference type="Pfam" id="PF00078">
    <property type="entry name" value="RVT_1"/>
    <property type="match status" value="1"/>
</dbReference>
<keyword evidence="2" id="KW-0548">Nucleotidyltransferase</keyword>
<dbReference type="Gene3D" id="1.10.340.70">
    <property type="match status" value="1"/>
</dbReference>
<dbReference type="OrthoDB" id="2689593at2759"/>
<dbReference type="CDD" id="cd01647">
    <property type="entry name" value="RT_LTR"/>
    <property type="match status" value="1"/>
</dbReference>
<feature type="domain" description="Reverse transcriptase" evidence="6">
    <location>
        <begin position="162"/>
        <end position="341"/>
    </location>
</feature>
<dbReference type="Gene3D" id="3.30.70.270">
    <property type="match status" value="2"/>
</dbReference>
<dbReference type="Pfam" id="PF17921">
    <property type="entry name" value="Integrase_H2C2"/>
    <property type="match status" value="1"/>
</dbReference>
<dbReference type="Proteomes" id="UP000027456">
    <property type="component" value="Unassembled WGS sequence"/>
</dbReference>
<evidence type="ECO:0000313" key="7">
    <source>
        <dbReference type="EMBL" id="KEP45189.1"/>
    </source>
</evidence>
<dbReference type="Pfam" id="PF17919">
    <property type="entry name" value="RT_RNaseH_2"/>
    <property type="match status" value="1"/>
</dbReference>
<keyword evidence="4" id="KW-0378">Hydrolase</keyword>
<reference evidence="7 8" key="1">
    <citation type="submission" date="2013-12" db="EMBL/GenBank/DDBJ databases">
        <authorList>
            <person name="Cubeta M."/>
            <person name="Pakala S."/>
            <person name="Fedorova N."/>
            <person name="Thomas E."/>
            <person name="Dean R."/>
            <person name="Jabaji S."/>
            <person name="Neate S."/>
            <person name="Toda T."/>
            <person name="Tavantzis S."/>
            <person name="Vilgalys R."/>
            <person name="Bharathan N."/>
            <person name="Pakala S."/>
            <person name="Losada L.S."/>
            <person name="Zafar N."/>
            <person name="Nierman W."/>
        </authorList>
    </citation>
    <scope>NUCLEOTIDE SEQUENCE [LARGE SCALE GENOMIC DNA]</scope>
    <source>
        <strain evidence="7 8">123E</strain>
    </source>
</reference>
<keyword evidence="4" id="KW-0255">Endonuclease</keyword>
<keyword evidence="8" id="KW-1185">Reference proteome</keyword>
<keyword evidence="5" id="KW-0511">Multifunctional enzyme</keyword>
<evidence type="ECO:0000313" key="8">
    <source>
        <dbReference type="Proteomes" id="UP000027456"/>
    </source>
</evidence>
<dbReference type="Gene3D" id="2.40.70.10">
    <property type="entry name" value="Acid Proteases"/>
    <property type="match status" value="1"/>
</dbReference>
<protein>
    <submittedName>
        <fullName evidence="7">Putative Transposon Tf2-1 polyprotein</fullName>
    </submittedName>
</protein>
<evidence type="ECO:0000256" key="2">
    <source>
        <dbReference type="ARBA" id="ARBA00022695"/>
    </source>
</evidence>
<name>A0A074REH2_9AGAM</name>
<dbReference type="FunFam" id="3.10.20.370:FF:000001">
    <property type="entry name" value="Retrovirus-related Pol polyprotein from transposon 17.6-like protein"/>
    <property type="match status" value="1"/>
</dbReference>
<dbReference type="GO" id="GO:0016779">
    <property type="term" value="F:nucleotidyltransferase activity"/>
    <property type="evidence" value="ECO:0007669"/>
    <property type="project" value="UniProtKB-KW"/>
</dbReference>
<dbReference type="STRING" id="1423351.A0A074REH2"/>
<dbReference type="InterPro" id="IPR021109">
    <property type="entry name" value="Peptidase_aspartic_dom_sf"/>
</dbReference>
<dbReference type="CDD" id="cd09274">
    <property type="entry name" value="RNase_HI_RT_Ty3"/>
    <property type="match status" value="1"/>
</dbReference>
<dbReference type="PROSITE" id="PS50878">
    <property type="entry name" value="RT_POL"/>
    <property type="match status" value="1"/>
</dbReference>
<dbReference type="GO" id="GO:0004519">
    <property type="term" value="F:endonuclease activity"/>
    <property type="evidence" value="ECO:0007669"/>
    <property type="project" value="UniProtKB-KW"/>
</dbReference>
<dbReference type="SUPFAM" id="SSF56672">
    <property type="entry name" value="DNA/RNA polymerases"/>
    <property type="match status" value="1"/>
</dbReference>
<dbReference type="InterPro" id="IPR000477">
    <property type="entry name" value="RT_dom"/>
</dbReference>
<evidence type="ECO:0000256" key="1">
    <source>
        <dbReference type="ARBA" id="ARBA00022679"/>
    </source>
</evidence>
<sequence length="631" mass="73211">MNIEGHLEEIECHIADIGNHQVVLGTSWLKTHNPSIDWKKHKLQFNSSYCSKHCLPKPQILKLHTLETEDLDSFTHHNQDWFAAYTSKIQEQPKRTLEEIIPPQYHSWKGVFLEKDTAHLPPHRPYDIKIELLPGAKIKHGPIYSTGPKEDKELRKTLTCQLEAGLIVPSTLSMASPIIFVKKKNGKLCLCVDYHYLNSITKKNVYPLPLPLDLIEKLQGAKIFTKFDLKWGYNLLRIAEGDEWKTAFKTKYRLFEYRVMPFGLTNAPAYFQHLMNDIFWDLLDICVVIYLDNILVFSKDEKSHTEQVKEVLRRLEKNDLYCNLEKSFFHVPQVEYLGFIISPDGVQVNQEKVTAALKPDFNKVAKPLYNLLKKDAAWTWGESEQGAFDGLKEALTMAPLLIQPDYTQPFFLECDSSDYATRAILSQKNKEGKLCPVAYLSKTLTPAERNYKIYDKELLAIIRAFKEWRHLLEGTELPIQVLTNHKNLEYFTKGRELRGCHACWSMFLQDYNFQIVYKPGAQNGKADILSHEEIKDLISEAIYEDERSKEILELLQKKKEVKDWELREGLLYYKGKIFVPKNDPIRNRVIESHHDALAVGHPGQLRTLELVTRTFWWPSMTSGKLPAATRH</sequence>
<dbReference type="EMBL" id="AZST01002127">
    <property type="protein sequence ID" value="KEP45189.1"/>
    <property type="molecule type" value="Genomic_DNA"/>
</dbReference>